<dbReference type="AlphaFoldDB" id="A0A3D8T0N4"/>
<evidence type="ECO:0000313" key="2">
    <source>
        <dbReference type="Proteomes" id="UP000256328"/>
    </source>
</evidence>
<dbReference type="EMBL" id="PDLN01000002">
    <property type="protein sequence ID" value="RDW92116.1"/>
    <property type="molecule type" value="Genomic_DNA"/>
</dbReference>
<organism evidence="1 2">
    <name type="scientific">Coleophoma crateriformis</name>
    <dbReference type="NCBI Taxonomy" id="565419"/>
    <lineage>
        <taxon>Eukaryota</taxon>
        <taxon>Fungi</taxon>
        <taxon>Dikarya</taxon>
        <taxon>Ascomycota</taxon>
        <taxon>Pezizomycotina</taxon>
        <taxon>Leotiomycetes</taxon>
        <taxon>Helotiales</taxon>
        <taxon>Dermateaceae</taxon>
        <taxon>Coleophoma</taxon>
    </lineage>
</organism>
<dbReference type="Proteomes" id="UP000256328">
    <property type="component" value="Unassembled WGS sequence"/>
</dbReference>
<comment type="caution">
    <text evidence="1">The sequence shown here is derived from an EMBL/GenBank/DDBJ whole genome shotgun (WGS) entry which is preliminary data.</text>
</comment>
<keyword evidence="2" id="KW-1185">Reference proteome</keyword>
<reference evidence="1 2" key="1">
    <citation type="journal article" date="2018" name="IMA Fungus">
        <title>IMA Genome-F 9: Draft genome sequence of Annulohypoxylon stygium, Aspergillus mulundensis, Berkeleyomyces basicola (syn. Thielaviopsis basicola), Ceratocystis smalleyi, two Cercospora beticola strains, Coleophoma cylindrospora, Fusarium fracticaudum, Phialophora cf. hyalina, and Morchella septimelata.</title>
        <authorList>
            <person name="Wingfield B.D."/>
            <person name="Bills G.F."/>
            <person name="Dong Y."/>
            <person name="Huang W."/>
            <person name="Nel W.J."/>
            <person name="Swalarsk-Parry B.S."/>
            <person name="Vaghefi N."/>
            <person name="Wilken P.M."/>
            <person name="An Z."/>
            <person name="de Beer Z.W."/>
            <person name="De Vos L."/>
            <person name="Chen L."/>
            <person name="Duong T.A."/>
            <person name="Gao Y."/>
            <person name="Hammerbacher A."/>
            <person name="Kikkert J.R."/>
            <person name="Li Y."/>
            <person name="Li H."/>
            <person name="Li K."/>
            <person name="Li Q."/>
            <person name="Liu X."/>
            <person name="Ma X."/>
            <person name="Naidoo K."/>
            <person name="Pethybridge S.J."/>
            <person name="Sun J."/>
            <person name="Steenkamp E.T."/>
            <person name="van der Nest M.A."/>
            <person name="van Wyk S."/>
            <person name="Wingfield M.J."/>
            <person name="Xiong C."/>
            <person name="Yue Q."/>
            <person name="Zhang X."/>
        </authorList>
    </citation>
    <scope>NUCLEOTIDE SEQUENCE [LARGE SCALE GENOMIC DNA]</scope>
    <source>
        <strain evidence="1 2">BP5796</strain>
    </source>
</reference>
<sequence length="157" mass="16737">MSAVLPMAAAGADADAASRVQSQANDRTGAPSPLLLHRQFLPVDPPSSGQRPPFTLMISPYRARYSIPPSAPAPRLSPTALSSLSLTRFSAVSGFETVQIRIYGPRRLRCTCGDKDADEILVFLGPCPACCFPGPAPHRTLILHRVIQEAGCQEIGT</sequence>
<protein>
    <submittedName>
        <fullName evidence="1">Uncharacterized protein</fullName>
    </submittedName>
</protein>
<accession>A0A3D8T0N4</accession>
<gene>
    <name evidence="1" type="ORF">BP5796_01510</name>
</gene>
<name>A0A3D8T0N4_9HELO</name>
<proteinExistence type="predicted"/>
<evidence type="ECO:0000313" key="1">
    <source>
        <dbReference type="EMBL" id="RDW92116.1"/>
    </source>
</evidence>